<dbReference type="InterPro" id="IPR001650">
    <property type="entry name" value="Helicase_C-like"/>
</dbReference>
<dbReference type="KEGG" id="dpe:6589103"/>
<dbReference type="CDD" id="cd17948">
    <property type="entry name" value="DEADc_DDX28"/>
    <property type="match status" value="1"/>
</dbReference>
<protein>
    <submittedName>
        <fullName evidence="7">GL19497</fullName>
    </submittedName>
</protein>
<dbReference type="InterPro" id="IPR011545">
    <property type="entry name" value="DEAD/DEAH_box_helicase_dom"/>
</dbReference>
<dbReference type="SMART" id="SM00487">
    <property type="entry name" value="DEXDc"/>
    <property type="match status" value="1"/>
</dbReference>
<feature type="domain" description="Helicase ATP-binding" evidence="5">
    <location>
        <begin position="136"/>
        <end position="323"/>
    </location>
</feature>
<dbReference type="CDD" id="cd18787">
    <property type="entry name" value="SF2_C_DEAD"/>
    <property type="match status" value="1"/>
</dbReference>
<dbReference type="GO" id="GO:0005524">
    <property type="term" value="F:ATP binding"/>
    <property type="evidence" value="ECO:0007669"/>
    <property type="project" value="UniProtKB-KW"/>
</dbReference>
<organism evidence="8">
    <name type="scientific">Drosophila persimilis</name>
    <name type="common">Fruit fly</name>
    <dbReference type="NCBI Taxonomy" id="7234"/>
    <lineage>
        <taxon>Eukaryota</taxon>
        <taxon>Metazoa</taxon>
        <taxon>Ecdysozoa</taxon>
        <taxon>Arthropoda</taxon>
        <taxon>Hexapoda</taxon>
        <taxon>Insecta</taxon>
        <taxon>Pterygota</taxon>
        <taxon>Neoptera</taxon>
        <taxon>Endopterygota</taxon>
        <taxon>Diptera</taxon>
        <taxon>Brachycera</taxon>
        <taxon>Muscomorpha</taxon>
        <taxon>Ephydroidea</taxon>
        <taxon>Drosophilidae</taxon>
        <taxon>Drosophila</taxon>
        <taxon>Sophophora</taxon>
    </lineage>
</organism>
<keyword evidence="2" id="KW-0378">Hydrolase</keyword>
<evidence type="ECO:0000259" key="6">
    <source>
        <dbReference type="PROSITE" id="PS51194"/>
    </source>
</evidence>
<keyword evidence="8" id="KW-1185">Reference proteome</keyword>
<dbReference type="SMART" id="SM00490">
    <property type="entry name" value="HELICc"/>
    <property type="match status" value="1"/>
</dbReference>
<accession>B4G9K2</accession>
<dbReference type="Pfam" id="PF00270">
    <property type="entry name" value="DEAD"/>
    <property type="match status" value="1"/>
</dbReference>
<name>B4G9K2_DROPE</name>
<reference evidence="7 8" key="1">
    <citation type="journal article" date="2007" name="Nature">
        <title>Evolution of genes and genomes on the Drosophila phylogeny.</title>
        <authorList>
            <consortium name="Drosophila 12 Genomes Consortium"/>
            <person name="Clark A.G."/>
            <person name="Eisen M.B."/>
            <person name="Smith D.R."/>
            <person name="Bergman C.M."/>
            <person name="Oliver B."/>
            <person name="Markow T.A."/>
            <person name="Kaufman T.C."/>
            <person name="Kellis M."/>
            <person name="Gelbart W."/>
            <person name="Iyer V.N."/>
            <person name="Pollard D.A."/>
            <person name="Sackton T.B."/>
            <person name="Larracuente A.M."/>
            <person name="Singh N.D."/>
            <person name="Abad J.P."/>
            <person name="Abt D.N."/>
            <person name="Adryan B."/>
            <person name="Aguade M."/>
            <person name="Akashi H."/>
            <person name="Anderson W.W."/>
            <person name="Aquadro C.F."/>
            <person name="Ardell D.H."/>
            <person name="Arguello R."/>
            <person name="Artieri C.G."/>
            <person name="Barbash D.A."/>
            <person name="Barker D."/>
            <person name="Barsanti P."/>
            <person name="Batterham P."/>
            <person name="Batzoglou S."/>
            <person name="Begun D."/>
            <person name="Bhutkar A."/>
            <person name="Blanco E."/>
            <person name="Bosak S.A."/>
            <person name="Bradley R.K."/>
            <person name="Brand A.D."/>
            <person name="Brent M.R."/>
            <person name="Brooks A.N."/>
            <person name="Brown R.H."/>
            <person name="Butlin R.K."/>
            <person name="Caggese C."/>
            <person name="Calvi B.R."/>
            <person name="Bernardo de Carvalho A."/>
            <person name="Caspi A."/>
            <person name="Castrezana S."/>
            <person name="Celniker S.E."/>
            <person name="Chang J.L."/>
            <person name="Chapple C."/>
            <person name="Chatterji S."/>
            <person name="Chinwalla A."/>
            <person name="Civetta A."/>
            <person name="Clifton S.W."/>
            <person name="Comeron J.M."/>
            <person name="Costello J.C."/>
            <person name="Coyne J.A."/>
            <person name="Daub J."/>
            <person name="David R.G."/>
            <person name="Delcher A.L."/>
            <person name="Delehaunty K."/>
            <person name="Do C.B."/>
            <person name="Ebling H."/>
            <person name="Edwards K."/>
            <person name="Eickbush T."/>
            <person name="Evans J.D."/>
            <person name="Filipski A."/>
            <person name="Findeiss S."/>
            <person name="Freyhult E."/>
            <person name="Fulton L."/>
            <person name="Fulton R."/>
            <person name="Garcia A.C."/>
            <person name="Gardiner A."/>
            <person name="Garfield D.A."/>
            <person name="Garvin B.E."/>
            <person name="Gibson G."/>
            <person name="Gilbert D."/>
            <person name="Gnerre S."/>
            <person name="Godfrey J."/>
            <person name="Good R."/>
            <person name="Gotea V."/>
            <person name="Gravely B."/>
            <person name="Greenberg A.J."/>
            <person name="Griffiths-Jones S."/>
            <person name="Gross S."/>
            <person name="Guigo R."/>
            <person name="Gustafson E.A."/>
            <person name="Haerty W."/>
            <person name="Hahn M.W."/>
            <person name="Halligan D.L."/>
            <person name="Halpern A.L."/>
            <person name="Halter G.M."/>
            <person name="Han M.V."/>
            <person name="Heger A."/>
            <person name="Hillier L."/>
            <person name="Hinrichs A.S."/>
            <person name="Holmes I."/>
            <person name="Hoskins R.A."/>
            <person name="Hubisz M.J."/>
            <person name="Hultmark D."/>
            <person name="Huntley M.A."/>
            <person name="Jaffe D.B."/>
            <person name="Jagadeeshan S."/>
            <person name="Jeck W.R."/>
            <person name="Johnson J."/>
            <person name="Jones C.D."/>
            <person name="Jordan W.C."/>
            <person name="Karpen G.H."/>
            <person name="Kataoka E."/>
            <person name="Keightley P.D."/>
            <person name="Kheradpour P."/>
            <person name="Kirkness E.F."/>
            <person name="Koerich L.B."/>
            <person name="Kristiansen K."/>
            <person name="Kudrna D."/>
            <person name="Kulathinal R.J."/>
            <person name="Kumar S."/>
            <person name="Kwok R."/>
            <person name="Lander E."/>
            <person name="Langley C.H."/>
            <person name="Lapoint R."/>
            <person name="Lazzaro B.P."/>
            <person name="Lee S.J."/>
            <person name="Levesque L."/>
            <person name="Li R."/>
            <person name="Lin C.F."/>
            <person name="Lin M.F."/>
            <person name="Lindblad-Toh K."/>
            <person name="Llopart A."/>
            <person name="Long M."/>
            <person name="Low L."/>
            <person name="Lozovsky E."/>
            <person name="Lu J."/>
            <person name="Luo M."/>
            <person name="Machado C.A."/>
            <person name="Makalowski W."/>
            <person name="Marzo M."/>
            <person name="Matsuda M."/>
            <person name="Matzkin L."/>
            <person name="McAllister B."/>
            <person name="McBride C.S."/>
            <person name="McKernan B."/>
            <person name="McKernan K."/>
            <person name="Mendez-Lago M."/>
            <person name="Minx P."/>
            <person name="Mollenhauer M.U."/>
            <person name="Montooth K."/>
            <person name="Mount S.M."/>
            <person name="Mu X."/>
            <person name="Myers E."/>
            <person name="Negre B."/>
            <person name="Newfeld S."/>
            <person name="Nielsen R."/>
            <person name="Noor M.A."/>
            <person name="O'Grady P."/>
            <person name="Pachter L."/>
            <person name="Papaceit M."/>
            <person name="Parisi M.J."/>
            <person name="Parisi M."/>
            <person name="Parts L."/>
            <person name="Pedersen J.S."/>
            <person name="Pesole G."/>
            <person name="Phillippy A.M."/>
            <person name="Ponting C.P."/>
            <person name="Pop M."/>
            <person name="Porcelli D."/>
            <person name="Powell J.R."/>
            <person name="Prohaska S."/>
            <person name="Pruitt K."/>
            <person name="Puig M."/>
            <person name="Quesneville H."/>
            <person name="Ram K.R."/>
            <person name="Rand D."/>
            <person name="Rasmussen M.D."/>
            <person name="Reed L.K."/>
            <person name="Reenan R."/>
            <person name="Reily A."/>
            <person name="Remington K.A."/>
            <person name="Rieger T.T."/>
            <person name="Ritchie M.G."/>
            <person name="Robin C."/>
            <person name="Rogers Y.H."/>
            <person name="Rohde C."/>
            <person name="Rozas J."/>
            <person name="Rubenfield M.J."/>
            <person name="Ruiz A."/>
            <person name="Russo S."/>
            <person name="Salzberg S.L."/>
            <person name="Sanchez-Gracia A."/>
            <person name="Saranga D.J."/>
            <person name="Sato H."/>
            <person name="Schaeffer S.W."/>
            <person name="Schatz M.C."/>
            <person name="Schlenke T."/>
            <person name="Schwartz R."/>
            <person name="Segarra C."/>
            <person name="Singh R.S."/>
            <person name="Sirot L."/>
            <person name="Sirota M."/>
            <person name="Sisneros N.B."/>
            <person name="Smith C.D."/>
            <person name="Smith T.F."/>
            <person name="Spieth J."/>
            <person name="Stage D.E."/>
            <person name="Stark A."/>
            <person name="Stephan W."/>
            <person name="Strausberg R.L."/>
            <person name="Strempel S."/>
            <person name="Sturgill D."/>
            <person name="Sutton G."/>
            <person name="Sutton G.G."/>
            <person name="Tao W."/>
            <person name="Teichmann S."/>
            <person name="Tobari Y.N."/>
            <person name="Tomimura Y."/>
            <person name="Tsolas J.M."/>
            <person name="Valente V.L."/>
            <person name="Venter E."/>
            <person name="Venter J.C."/>
            <person name="Vicario S."/>
            <person name="Vieira F.G."/>
            <person name="Vilella A.J."/>
            <person name="Villasante A."/>
            <person name="Walenz B."/>
            <person name="Wang J."/>
            <person name="Wasserman M."/>
            <person name="Watts T."/>
            <person name="Wilson D."/>
            <person name="Wilson R.K."/>
            <person name="Wing R.A."/>
            <person name="Wolfner M.F."/>
            <person name="Wong A."/>
            <person name="Wong G.K."/>
            <person name="Wu C.I."/>
            <person name="Wu G."/>
            <person name="Yamamoto D."/>
            <person name="Yang H.P."/>
            <person name="Yang S.P."/>
            <person name="Yorke J.A."/>
            <person name="Yoshida K."/>
            <person name="Zdobnov E."/>
            <person name="Zhang P."/>
            <person name="Zhang Y."/>
            <person name="Zimin A.V."/>
            <person name="Baldwin J."/>
            <person name="Abdouelleil A."/>
            <person name="Abdulkadir J."/>
            <person name="Abebe A."/>
            <person name="Abera B."/>
            <person name="Abreu J."/>
            <person name="Acer S.C."/>
            <person name="Aftuck L."/>
            <person name="Alexander A."/>
            <person name="An P."/>
            <person name="Anderson E."/>
            <person name="Anderson S."/>
            <person name="Arachi H."/>
            <person name="Azer M."/>
            <person name="Bachantsang P."/>
            <person name="Barry A."/>
            <person name="Bayul T."/>
            <person name="Berlin A."/>
            <person name="Bessette D."/>
            <person name="Bloom T."/>
            <person name="Blye J."/>
            <person name="Boguslavskiy L."/>
            <person name="Bonnet C."/>
            <person name="Boukhgalter B."/>
            <person name="Bourzgui I."/>
            <person name="Brown A."/>
            <person name="Cahill P."/>
            <person name="Channer S."/>
            <person name="Cheshatsang Y."/>
            <person name="Chuda L."/>
            <person name="Citroen M."/>
            <person name="Collymore A."/>
            <person name="Cooke P."/>
            <person name="Costello M."/>
            <person name="D'Aco K."/>
            <person name="Daza R."/>
            <person name="De Haan G."/>
            <person name="DeGray S."/>
            <person name="DeMaso C."/>
            <person name="Dhargay N."/>
            <person name="Dooley K."/>
            <person name="Dooley E."/>
            <person name="Doricent M."/>
            <person name="Dorje P."/>
            <person name="Dorjee K."/>
            <person name="Dupes A."/>
            <person name="Elong R."/>
            <person name="Falk J."/>
            <person name="Farina A."/>
            <person name="Faro S."/>
            <person name="Ferguson D."/>
            <person name="Fisher S."/>
            <person name="Foley C.D."/>
            <person name="Franke A."/>
            <person name="Friedrich D."/>
            <person name="Gadbois L."/>
            <person name="Gearin G."/>
            <person name="Gearin C.R."/>
            <person name="Giannoukos G."/>
            <person name="Goode T."/>
            <person name="Graham J."/>
            <person name="Grandbois E."/>
            <person name="Grewal S."/>
            <person name="Gyaltsen K."/>
            <person name="Hafez N."/>
            <person name="Hagos B."/>
            <person name="Hall J."/>
            <person name="Henson C."/>
            <person name="Hollinger A."/>
            <person name="Honan T."/>
            <person name="Huard M.D."/>
            <person name="Hughes L."/>
            <person name="Hurhula B."/>
            <person name="Husby M.E."/>
            <person name="Kamat A."/>
            <person name="Kanga B."/>
            <person name="Kashin S."/>
            <person name="Khazanovich D."/>
            <person name="Kisner P."/>
            <person name="Lance K."/>
            <person name="Lara M."/>
            <person name="Lee W."/>
            <person name="Lennon N."/>
            <person name="Letendre F."/>
            <person name="LeVine R."/>
            <person name="Lipovsky A."/>
            <person name="Liu X."/>
            <person name="Liu J."/>
            <person name="Liu S."/>
            <person name="Lokyitsang T."/>
            <person name="Lokyitsang Y."/>
            <person name="Lubonja R."/>
            <person name="Lui A."/>
            <person name="MacDonald P."/>
            <person name="Magnisalis V."/>
            <person name="Maru K."/>
            <person name="Matthews C."/>
            <person name="McCusker W."/>
            <person name="McDonough S."/>
            <person name="Mehta T."/>
            <person name="Meldrim J."/>
            <person name="Meneus L."/>
            <person name="Mihai O."/>
            <person name="Mihalev A."/>
            <person name="Mihova T."/>
            <person name="Mittelman R."/>
            <person name="Mlenga V."/>
            <person name="Montmayeur A."/>
            <person name="Mulrain L."/>
            <person name="Navidi A."/>
            <person name="Naylor J."/>
            <person name="Negash T."/>
            <person name="Nguyen T."/>
            <person name="Nguyen N."/>
            <person name="Nicol R."/>
            <person name="Norbu C."/>
            <person name="Norbu N."/>
            <person name="Novod N."/>
            <person name="O'Neill B."/>
            <person name="Osman S."/>
            <person name="Markiewicz E."/>
            <person name="Oyono O.L."/>
            <person name="Patti C."/>
            <person name="Phunkhang P."/>
            <person name="Pierre F."/>
            <person name="Priest M."/>
            <person name="Raghuraman S."/>
            <person name="Rege F."/>
            <person name="Reyes R."/>
            <person name="Rise C."/>
            <person name="Rogov P."/>
            <person name="Ross K."/>
            <person name="Ryan E."/>
            <person name="Settipalli S."/>
            <person name="Shea T."/>
            <person name="Sherpa N."/>
            <person name="Shi L."/>
            <person name="Shih D."/>
            <person name="Sparrow T."/>
            <person name="Spaulding J."/>
            <person name="Stalker J."/>
            <person name="Stange-Thomann N."/>
            <person name="Stavropoulos S."/>
            <person name="Stone C."/>
            <person name="Strader C."/>
            <person name="Tesfaye S."/>
            <person name="Thomson T."/>
            <person name="Thoulutsang Y."/>
            <person name="Thoulutsang D."/>
            <person name="Topham K."/>
            <person name="Topping I."/>
            <person name="Tsamla T."/>
            <person name="Vassiliev H."/>
            <person name="Vo A."/>
            <person name="Wangchuk T."/>
            <person name="Wangdi T."/>
            <person name="Weiand M."/>
            <person name="Wilkinson J."/>
            <person name="Wilson A."/>
            <person name="Yadav S."/>
            <person name="Young G."/>
            <person name="Yu Q."/>
            <person name="Zembek L."/>
            <person name="Zhong D."/>
            <person name="Zimmer A."/>
            <person name="Zwirko Z."/>
            <person name="Jaffe D.B."/>
            <person name="Alvarez P."/>
            <person name="Brockman W."/>
            <person name="Butler J."/>
            <person name="Chin C."/>
            <person name="Gnerre S."/>
            <person name="Grabherr M."/>
            <person name="Kleber M."/>
            <person name="Mauceli E."/>
            <person name="MacCallum I."/>
        </authorList>
    </citation>
    <scope>NUCLEOTIDE SEQUENCE [LARGE SCALE GENOMIC DNA]</scope>
    <source>
        <strain evidence="8">MSH-3 / Tucson 14011-0111.49</strain>
    </source>
</reference>
<dbReference type="Proteomes" id="UP000008744">
    <property type="component" value="Unassembled WGS sequence"/>
</dbReference>
<keyword evidence="1" id="KW-0547">Nucleotide-binding</keyword>
<dbReference type="SMR" id="B4G9K2"/>
<evidence type="ECO:0000313" key="8">
    <source>
        <dbReference type="Proteomes" id="UP000008744"/>
    </source>
</evidence>
<dbReference type="GO" id="GO:0003676">
    <property type="term" value="F:nucleic acid binding"/>
    <property type="evidence" value="ECO:0007669"/>
    <property type="project" value="InterPro"/>
</dbReference>
<evidence type="ECO:0000256" key="2">
    <source>
        <dbReference type="ARBA" id="ARBA00022801"/>
    </source>
</evidence>
<dbReference type="InterPro" id="IPR014001">
    <property type="entry name" value="Helicase_ATP-bd"/>
</dbReference>
<dbReference type="Pfam" id="PF00271">
    <property type="entry name" value="Helicase_C"/>
    <property type="match status" value="1"/>
</dbReference>
<evidence type="ECO:0000256" key="1">
    <source>
        <dbReference type="ARBA" id="ARBA00022741"/>
    </source>
</evidence>
<dbReference type="EMBL" id="CH479180">
    <property type="protein sequence ID" value="EDW29032.1"/>
    <property type="molecule type" value="Genomic_DNA"/>
</dbReference>
<dbReference type="OMA" id="NGDMLMK"/>
<keyword evidence="3" id="KW-0347">Helicase</keyword>
<dbReference type="OrthoDB" id="10256233at2759"/>
<evidence type="ECO:0000313" key="7">
    <source>
        <dbReference type="EMBL" id="EDW29032.1"/>
    </source>
</evidence>
<dbReference type="Gene3D" id="3.40.50.300">
    <property type="entry name" value="P-loop containing nucleotide triphosphate hydrolases"/>
    <property type="match status" value="2"/>
</dbReference>
<sequence>MLNLSLVLRVQTSRHLATAATATVAVKIKPRVEKARDKPKPLITCGRTQFNLMQHERADAKFGTLALASKGWLHNKSKGDHFTLNASVSGEQLQQEMQSTTGILDSGQLALHPKLLENLQNELGIKMLTGIQVKGLPIVHGNSHALIAAETGCGKTLTYMLPILDRLLKREITERSFNTPRALILTPGRELATQIAQVAENLCQGTDLKVKALLGGSTKQLMMNPEFQEVDVLVATLGALSKLVTTGIYRMEQVRHVVLDEADTLLDDSFTDKLTYFLRRFPFHMVQRQDARTLGTQLVLASATMPTNIREILERVIDVDTIQEVVSPHLHHLMPHVTQKFLRMPKADRPGHLLTLVKQDLAKRRPIIVFSNKSATSDYVSIFLNNSGVNCLNLNGDMLMKIRLGRFEQFQSGHCDVLSTTDVGSRGLDTTRARHVVNFDFPLHVSDYIHRCGRIGRVGNTDKSLVSNFVSSRREIDVVQRIEHAARTGGLLPDVNANIANIIKKRLMAEMKAAGMSLPPQAQEEPF</sequence>
<dbReference type="STRING" id="7234.B4G9K2"/>
<dbReference type="SUPFAM" id="SSF52540">
    <property type="entry name" value="P-loop containing nucleoside triphosphate hydrolases"/>
    <property type="match status" value="1"/>
</dbReference>
<gene>
    <name evidence="7" type="primary">Dper\GL19497</name>
    <name evidence="7" type="ORF">Dper_GL19497</name>
</gene>
<feature type="domain" description="Helicase C-terminal" evidence="6">
    <location>
        <begin position="356"/>
        <end position="503"/>
    </location>
</feature>
<dbReference type="GO" id="GO:0005737">
    <property type="term" value="C:cytoplasm"/>
    <property type="evidence" value="ECO:0007669"/>
    <property type="project" value="EnsemblMetazoa"/>
</dbReference>
<dbReference type="GO" id="GO:0004386">
    <property type="term" value="F:helicase activity"/>
    <property type="evidence" value="ECO:0007669"/>
    <property type="project" value="UniProtKB-KW"/>
</dbReference>
<evidence type="ECO:0000259" key="5">
    <source>
        <dbReference type="PROSITE" id="PS51192"/>
    </source>
</evidence>
<dbReference type="PANTHER" id="PTHR47960">
    <property type="entry name" value="DEAD-BOX ATP-DEPENDENT RNA HELICASE 50"/>
    <property type="match status" value="1"/>
</dbReference>
<dbReference type="InterPro" id="IPR027417">
    <property type="entry name" value="P-loop_NTPase"/>
</dbReference>
<dbReference type="PROSITE" id="PS51194">
    <property type="entry name" value="HELICASE_CTER"/>
    <property type="match status" value="1"/>
</dbReference>
<dbReference type="GO" id="GO:0016787">
    <property type="term" value="F:hydrolase activity"/>
    <property type="evidence" value="ECO:0007669"/>
    <property type="project" value="UniProtKB-KW"/>
</dbReference>
<dbReference type="PROSITE" id="PS51192">
    <property type="entry name" value="HELICASE_ATP_BIND_1"/>
    <property type="match status" value="1"/>
</dbReference>
<evidence type="ECO:0000256" key="3">
    <source>
        <dbReference type="ARBA" id="ARBA00022806"/>
    </source>
</evidence>
<proteinExistence type="predicted"/>
<dbReference type="HOGENOM" id="CLU_003041_1_3_1"/>
<dbReference type="PhylomeDB" id="B4G9K2"/>
<keyword evidence="4" id="KW-0067">ATP-binding</keyword>
<dbReference type="AlphaFoldDB" id="B4G9K2"/>
<dbReference type="eggNOG" id="KOG0330">
    <property type="taxonomic scope" value="Eukaryota"/>
</dbReference>
<evidence type="ECO:0000256" key="4">
    <source>
        <dbReference type="ARBA" id="ARBA00022840"/>
    </source>
</evidence>